<feature type="compositionally biased region" description="Basic and acidic residues" evidence="1">
    <location>
        <begin position="418"/>
        <end position="450"/>
    </location>
</feature>
<dbReference type="InterPro" id="IPR038765">
    <property type="entry name" value="Papain-like_cys_pep_sf"/>
</dbReference>
<organism evidence="3 4">
    <name type="scientific">Chrysochromulina tobinii</name>
    <dbReference type="NCBI Taxonomy" id="1460289"/>
    <lineage>
        <taxon>Eukaryota</taxon>
        <taxon>Haptista</taxon>
        <taxon>Haptophyta</taxon>
        <taxon>Prymnesiophyceae</taxon>
        <taxon>Prymnesiales</taxon>
        <taxon>Chrysochromulinaceae</taxon>
        <taxon>Chrysochromulina</taxon>
    </lineage>
</organism>
<feature type="compositionally biased region" description="Basic and acidic residues" evidence="1">
    <location>
        <begin position="471"/>
        <end position="496"/>
    </location>
</feature>
<evidence type="ECO:0000313" key="3">
    <source>
        <dbReference type="EMBL" id="KOO26470.1"/>
    </source>
</evidence>
<dbReference type="InterPro" id="IPR050704">
    <property type="entry name" value="Peptidase_C85-like"/>
</dbReference>
<protein>
    <recommendedName>
        <fullName evidence="2">OTU domain-containing protein</fullName>
    </recommendedName>
</protein>
<sequence>MAGQPKLATSLHATRTDESIKRSTIPSSTAIDVAKPRAPPTANLKAAADTHAADDLSGTRAKVPGDGAFLFHAVSKPLKLSDTVNHTAQPTIITDSARSSAFWAKNTIAKTHAAATAAPQAVEPPGTATSRAVRTMEMSQRSTTPPTTVIINGDMDLFTGKPERVDKDGDCLFSSLAIIVQSDKKQVREKTSAWLKAHPDTQLQSCTLSEHVMYETGEVWSAYCARMQHEHTWAGLPELVAASQVWHRTIRVFVNAGDGLFNLRAVLGEEGFPTAPIDLVLESDHYDVLTEARPLKTTPHETIAQGRTAEIETIIDERSERESEPAELDPIATLTLKLRALGKLKELELFSKTAMTNKEIAARTVRNELAARKELKQLEERMARERRAMRKKLIERKTSEQLTEPDEHKAPEQLTEPEIEHKAPEQLTESKTECKAPEQLTEPKAERKAPEQLAEPETERKSPEQPTDSSKAPKDLDTLKKPKYQHESRHDAACAV</sequence>
<dbReference type="Pfam" id="PF02338">
    <property type="entry name" value="OTU"/>
    <property type="match status" value="1"/>
</dbReference>
<feature type="domain" description="OTU" evidence="2">
    <location>
        <begin position="160"/>
        <end position="292"/>
    </location>
</feature>
<dbReference type="SUPFAM" id="SSF54001">
    <property type="entry name" value="Cysteine proteinases"/>
    <property type="match status" value="1"/>
</dbReference>
<name>A0A0M0JJ28_9EUKA</name>
<dbReference type="Gene3D" id="3.90.70.80">
    <property type="match status" value="1"/>
</dbReference>
<comment type="caution">
    <text evidence="3">The sequence shown here is derived from an EMBL/GenBank/DDBJ whole genome shotgun (WGS) entry which is preliminary data.</text>
</comment>
<feature type="region of interest" description="Disordered" evidence="1">
    <location>
        <begin position="394"/>
        <end position="496"/>
    </location>
</feature>
<dbReference type="Proteomes" id="UP000037460">
    <property type="component" value="Unassembled WGS sequence"/>
</dbReference>
<dbReference type="InterPro" id="IPR003323">
    <property type="entry name" value="OTU_dom"/>
</dbReference>
<reference evidence="4" key="1">
    <citation type="journal article" date="2015" name="PLoS Genet.">
        <title>Genome Sequence and Transcriptome Analyses of Chrysochromulina tobin: Metabolic Tools for Enhanced Algal Fitness in the Prominent Order Prymnesiales (Haptophyceae).</title>
        <authorList>
            <person name="Hovde B.T."/>
            <person name="Deodato C.R."/>
            <person name="Hunsperger H.M."/>
            <person name="Ryken S.A."/>
            <person name="Yost W."/>
            <person name="Jha R.K."/>
            <person name="Patterson J."/>
            <person name="Monnat R.J. Jr."/>
            <person name="Barlow S.B."/>
            <person name="Starkenburg S.R."/>
            <person name="Cattolico R.A."/>
        </authorList>
    </citation>
    <scope>NUCLEOTIDE SEQUENCE</scope>
    <source>
        <strain evidence="4">CCMP291</strain>
    </source>
</reference>
<gene>
    <name evidence="3" type="ORF">Ctob_015301</name>
</gene>
<evidence type="ECO:0000313" key="4">
    <source>
        <dbReference type="Proteomes" id="UP000037460"/>
    </source>
</evidence>
<evidence type="ECO:0000259" key="2">
    <source>
        <dbReference type="PROSITE" id="PS50802"/>
    </source>
</evidence>
<dbReference type="OrthoDB" id="415023at2759"/>
<dbReference type="CDD" id="cd22744">
    <property type="entry name" value="OTU"/>
    <property type="match status" value="1"/>
</dbReference>
<dbReference type="PROSITE" id="PS50802">
    <property type="entry name" value="OTU"/>
    <property type="match status" value="1"/>
</dbReference>
<dbReference type="GO" id="GO:0016579">
    <property type="term" value="P:protein deubiquitination"/>
    <property type="evidence" value="ECO:0007669"/>
    <property type="project" value="TreeGrafter"/>
</dbReference>
<dbReference type="AlphaFoldDB" id="A0A0M0JJ28"/>
<keyword evidence="4" id="KW-1185">Reference proteome</keyword>
<dbReference type="PANTHER" id="PTHR12419">
    <property type="entry name" value="OTU DOMAIN CONTAINING PROTEIN"/>
    <property type="match status" value="1"/>
</dbReference>
<dbReference type="GO" id="GO:0004843">
    <property type="term" value="F:cysteine-type deubiquitinase activity"/>
    <property type="evidence" value="ECO:0007669"/>
    <property type="project" value="TreeGrafter"/>
</dbReference>
<accession>A0A0M0JJ28</accession>
<feature type="region of interest" description="Disordered" evidence="1">
    <location>
        <begin position="1"/>
        <end position="27"/>
    </location>
</feature>
<feature type="compositionally biased region" description="Basic and acidic residues" evidence="1">
    <location>
        <begin position="395"/>
        <end position="411"/>
    </location>
</feature>
<dbReference type="EMBL" id="JWZX01002846">
    <property type="protein sequence ID" value="KOO26470.1"/>
    <property type="molecule type" value="Genomic_DNA"/>
</dbReference>
<evidence type="ECO:0000256" key="1">
    <source>
        <dbReference type="SAM" id="MobiDB-lite"/>
    </source>
</evidence>
<proteinExistence type="predicted"/>